<proteinExistence type="predicted"/>
<accession>A0A2N1PFI7</accession>
<dbReference type="PANTHER" id="PTHR35792">
    <property type="entry name" value="GENERAL STRESS PROTEIN"/>
    <property type="match status" value="1"/>
</dbReference>
<dbReference type="EMBL" id="PGXC01000215">
    <property type="protein sequence ID" value="PKK87092.1"/>
    <property type="molecule type" value="Genomic_DNA"/>
</dbReference>
<dbReference type="InterPro" id="IPR052928">
    <property type="entry name" value="Desiccation-related_membrane"/>
</dbReference>
<evidence type="ECO:0000256" key="1">
    <source>
        <dbReference type="SAM" id="Phobius"/>
    </source>
</evidence>
<dbReference type="PANTHER" id="PTHR35792:SF1">
    <property type="entry name" value="SLL0268 PROTEIN"/>
    <property type="match status" value="1"/>
</dbReference>
<dbReference type="Proteomes" id="UP000233256">
    <property type="component" value="Unassembled WGS sequence"/>
</dbReference>
<evidence type="ECO:0000313" key="3">
    <source>
        <dbReference type="Proteomes" id="UP000233256"/>
    </source>
</evidence>
<dbReference type="AlphaFoldDB" id="A0A2N1PFI7"/>
<organism evidence="2 3">
    <name type="scientific">Candidatus Wallbacteria bacterium HGW-Wallbacteria-1</name>
    <dbReference type="NCBI Taxonomy" id="2013854"/>
    <lineage>
        <taxon>Bacteria</taxon>
        <taxon>Candidatus Walliibacteriota</taxon>
    </lineage>
</organism>
<feature type="transmembrane region" description="Helical" evidence="1">
    <location>
        <begin position="24"/>
        <end position="44"/>
    </location>
</feature>
<sequence length="116" mass="12653">MWLAAETHKIKGDMKGEIIMNAELFLKGLIIGGAAGVAAGILFAPKSGKETRDQIYNSSQDLLDKARTQYDGARQKVTELSEETKTSYHEGKGRLKKAVHAGINAYKDTKAEISQT</sequence>
<gene>
    <name evidence="2" type="ORF">CVV64_22735</name>
</gene>
<dbReference type="Pfam" id="PF12732">
    <property type="entry name" value="YtxH"/>
    <property type="match status" value="1"/>
</dbReference>
<protein>
    <submittedName>
        <fullName evidence="2">Gas vesicle protein</fullName>
    </submittedName>
</protein>
<name>A0A2N1PFI7_9BACT</name>
<keyword evidence="1" id="KW-1133">Transmembrane helix</keyword>
<comment type="caution">
    <text evidence="2">The sequence shown here is derived from an EMBL/GenBank/DDBJ whole genome shotgun (WGS) entry which is preliminary data.</text>
</comment>
<keyword evidence="1" id="KW-0472">Membrane</keyword>
<dbReference type="InterPro" id="IPR024623">
    <property type="entry name" value="YtxH"/>
</dbReference>
<evidence type="ECO:0000313" key="2">
    <source>
        <dbReference type="EMBL" id="PKK87092.1"/>
    </source>
</evidence>
<keyword evidence="1" id="KW-0812">Transmembrane</keyword>
<reference evidence="2 3" key="1">
    <citation type="journal article" date="2017" name="ISME J.">
        <title>Potential for microbial H2 and metal transformations associated with novel bacteria and archaea in deep terrestrial subsurface sediments.</title>
        <authorList>
            <person name="Hernsdorf A.W."/>
            <person name="Amano Y."/>
            <person name="Miyakawa K."/>
            <person name="Ise K."/>
            <person name="Suzuki Y."/>
            <person name="Anantharaman K."/>
            <person name="Probst A."/>
            <person name="Burstein D."/>
            <person name="Thomas B.C."/>
            <person name="Banfield J.F."/>
        </authorList>
    </citation>
    <scope>NUCLEOTIDE SEQUENCE [LARGE SCALE GENOMIC DNA]</scope>
    <source>
        <strain evidence="2">HGW-Wallbacteria-1</strain>
    </source>
</reference>